<sequence>MRAIYLLILLVSLLGASAGVLKDKGYILLKTGNEYDVYSKHFDDELAVDTVAFDPSGKSMTIIRAYNGWETAHPGKLRLSEVLGALADEAGVVPDAMDWVVVTSCMNDETLAALMKYVRNHRIFNPTQITVSRGDAEWDEFAATPFVKAVNRFLDTKSVGAFVAKKSKSSIFPDIHLSLTRSHEEEKSGQDIPENTTSGASREVLESQ</sequence>
<feature type="region of interest" description="Disordered" evidence="1">
    <location>
        <begin position="181"/>
        <end position="208"/>
    </location>
</feature>
<comment type="caution">
    <text evidence="3">The sequence shown here is derived from an EMBL/GenBank/DDBJ whole genome shotgun (WGS) entry which is preliminary data.</text>
</comment>
<dbReference type="EMBL" id="RYZW01000215">
    <property type="protein sequence ID" value="TDZ37762.1"/>
    <property type="molecule type" value="Genomic_DNA"/>
</dbReference>
<dbReference type="Proteomes" id="UP000295703">
    <property type="component" value="Unassembled WGS sequence"/>
</dbReference>
<dbReference type="AlphaFoldDB" id="A0A4R8QG17"/>
<feature type="compositionally biased region" description="Polar residues" evidence="1">
    <location>
        <begin position="193"/>
        <end position="202"/>
    </location>
</feature>
<evidence type="ECO:0000256" key="2">
    <source>
        <dbReference type="SAM" id="SignalP"/>
    </source>
</evidence>
<evidence type="ECO:0000256" key="1">
    <source>
        <dbReference type="SAM" id="MobiDB-lite"/>
    </source>
</evidence>
<organism evidence="3 4">
    <name type="scientific">Colletotrichum trifolii</name>
    <dbReference type="NCBI Taxonomy" id="5466"/>
    <lineage>
        <taxon>Eukaryota</taxon>
        <taxon>Fungi</taxon>
        <taxon>Dikarya</taxon>
        <taxon>Ascomycota</taxon>
        <taxon>Pezizomycotina</taxon>
        <taxon>Sordariomycetes</taxon>
        <taxon>Hypocreomycetidae</taxon>
        <taxon>Glomerellales</taxon>
        <taxon>Glomerellaceae</taxon>
        <taxon>Colletotrichum</taxon>
        <taxon>Colletotrichum orbiculare species complex</taxon>
    </lineage>
</organism>
<accession>A0A4R8QG17</accession>
<evidence type="ECO:0000313" key="4">
    <source>
        <dbReference type="Proteomes" id="UP000295703"/>
    </source>
</evidence>
<feature type="chain" id="PRO_5020296760" evidence="2">
    <location>
        <begin position="19"/>
        <end position="208"/>
    </location>
</feature>
<name>A0A4R8QG17_COLTR</name>
<reference evidence="3 4" key="1">
    <citation type="submission" date="2018-12" db="EMBL/GenBank/DDBJ databases">
        <title>Genome sequence and assembly of Colletotrichum trifolii.</title>
        <authorList>
            <person name="Gan P."/>
            <person name="Shirasu K."/>
        </authorList>
    </citation>
    <scope>NUCLEOTIDE SEQUENCE [LARGE SCALE GENOMIC DNA]</scope>
    <source>
        <strain evidence="3 4">543-2</strain>
    </source>
</reference>
<keyword evidence="2" id="KW-0732">Signal</keyword>
<gene>
    <name evidence="3" type="ORF">CTRI78_v011020</name>
</gene>
<protein>
    <submittedName>
        <fullName evidence="3">Uncharacterized protein</fullName>
    </submittedName>
</protein>
<evidence type="ECO:0000313" key="3">
    <source>
        <dbReference type="EMBL" id="TDZ37762.1"/>
    </source>
</evidence>
<feature type="signal peptide" evidence="2">
    <location>
        <begin position="1"/>
        <end position="18"/>
    </location>
</feature>
<proteinExistence type="predicted"/>
<keyword evidence="4" id="KW-1185">Reference proteome</keyword>